<reference evidence="1" key="1">
    <citation type="submission" date="2019-10" db="EMBL/GenBank/DDBJ databases">
        <title>Draft genome sequece of Microseira wollei NIES-4236.</title>
        <authorList>
            <person name="Yamaguchi H."/>
            <person name="Suzuki S."/>
            <person name="Kawachi M."/>
        </authorList>
    </citation>
    <scope>NUCLEOTIDE SEQUENCE</scope>
    <source>
        <strain evidence="1">NIES-4236</strain>
    </source>
</reference>
<organism evidence="1 2">
    <name type="scientific">Microseira wollei NIES-4236</name>
    <dbReference type="NCBI Taxonomy" id="2530354"/>
    <lineage>
        <taxon>Bacteria</taxon>
        <taxon>Bacillati</taxon>
        <taxon>Cyanobacteriota</taxon>
        <taxon>Cyanophyceae</taxon>
        <taxon>Oscillatoriophycideae</taxon>
        <taxon>Aerosakkonematales</taxon>
        <taxon>Aerosakkonemataceae</taxon>
        <taxon>Microseira</taxon>
    </lineage>
</organism>
<evidence type="ECO:0000313" key="2">
    <source>
        <dbReference type="Proteomes" id="UP001050975"/>
    </source>
</evidence>
<protein>
    <submittedName>
        <fullName evidence="1">Uncharacterized protein</fullName>
    </submittedName>
</protein>
<gene>
    <name evidence="1" type="ORF">MiSe_34020</name>
</gene>
<evidence type="ECO:0000313" key="1">
    <source>
        <dbReference type="EMBL" id="GET38643.1"/>
    </source>
</evidence>
<name>A0AAV3X8Z9_9CYAN</name>
<dbReference type="Proteomes" id="UP001050975">
    <property type="component" value="Unassembled WGS sequence"/>
</dbReference>
<sequence>MPPSWAVGLIAISWGSGWAIAFNQLEKYNASAKQLASPGKSGFTVTYAPISQSQKYAAGETVNLRPILGLTQIGSIRGFFSRFSFLARSW</sequence>
<dbReference type="EMBL" id="BLAY01000049">
    <property type="protein sequence ID" value="GET38643.1"/>
    <property type="molecule type" value="Genomic_DNA"/>
</dbReference>
<dbReference type="RefSeq" id="WP_226582644.1">
    <property type="nucleotide sequence ID" value="NZ_BLAY01000049.1"/>
</dbReference>
<accession>A0AAV3X8Z9</accession>
<proteinExistence type="predicted"/>
<dbReference type="AlphaFoldDB" id="A0AAV3X8Z9"/>
<keyword evidence="2" id="KW-1185">Reference proteome</keyword>
<comment type="caution">
    <text evidence="1">The sequence shown here is derived from an EMBL/GenBank/DDBJ whole genome shotgun (WGS) entry which is preliminary data.</text>
</comment>